<dbReference type="AlphaFoldDB" id="A0A2T5PCL4"/>
<evidence type="ECO:0000313" key="4">
    <source>
        <dbReference type="EMBL" id="PTU75444.1"/>
    </source>
</evidence>
<evidence type="ECO:0000256" key="2">
    <source>
        <dbReference type="ARBA" id="ARBA00023315"/>
    </source>
</evidence>
<dbReference type="CDD" id="cd04301">
    <property type="entry name" value="NAT_SF"/>
    <property type="match status" value="1"/>
</dbReference>
<sequence>METRIRQAGLDDLDKVVPLFDNYRIFYGQDSDVEAARQFLLSRMAHGESVILLAWRGRQAVGFSQLYPSFSSTSMTRTFILNDLYVDARARRQGVASLLLEAAADYAARLGATGLSLSTAVDNLSAQALYEKHGWQRDRQFFNYELALVAEED</sequence>
<dbReference type="Proteomes" id="UP000244064">
    <property type="component" value="Unassembled WGS sequence"/>
</dbReference>
<dbReference type="SUPFAM" id="SSF55729">
    <property type="entry name" value="Acyl-CoA N-acyltransferases (Nat)"/>
    <property type="match status" value="1"/>
</dbReference>
<keyword evidence="5" id="KW-1185">Reference proteome</keyword>
<evidence type="ECO:0000256" key="1">
    <source>
        <dbReference type="ARBA" id="ARBA00022679"/>
    </source>
</evidence>
<dbReference type="Gene3D" id="3.40.630.30">
    <property type="match status" value="1"/>
</dbReference>
<dbReference type="InterPro" id="IPR050832">
    <property type="entry name" value="Bact_Acetyltransf"/>
</dbReference>
<dbReference type="Pfam" id="PF00583">
    <property type="entry name" value="Acetyltransf_1"/>
    <property type="match status" value="1"/>
</dbReference>
<reference evidence="4 5" key="1">
    <citation type="submission" date="2018-04" db="EMBL/GenBank/DDBJ databases">
        <title>Pseudomonas sp. nov., isolated from mangrove soil.</title>
        <authorList>
            <person name="Chen C."/>
        </authorList>
    </citation>
    <scope>NUCLEOTIDE SEQUENCE [LARGE SCALE GENOMIC DNA]</scope>
    <source>
        <strain evidence="4 5">TC-11</strain>
    </source>
</reference>
<dbReference type="PROSITE" id="PS51186">
    <property type="entry name" value="GNAT"/>
    <property type="match status" value="1"/>
</dbReference>
<protein>
    <submittedName>
        <fullName evidence="4">GNAT family N-acetyltransferase</fullName>
    </submittedName>
</protein>
<dbReference type="PANTHER" id="PTHR43877">
    <property type="entry name" value="AMINOALKYLPHOSPHONATE N-ACETYLTRANSFERASE-RELATED-RELATED"/>
    <property type="match status" value="1"/>
</dbReference>
<dbReference type="EMBL" id="QASN01000007">
    <property type="protein sequence ID" value="PTU75444.1"/>
    <property type="molecule type" value="Genomic_DNA"/>
</dbReference>
<feature type="domain" description="N-acetyltransferase" evidence="3">
    <location>
        <begin position="3"/>
        <end position="153"/>
    </location>
</feature>
<dbReference type="InterPro" id="IPR016181">
    <property type="entry name" value="Acyl_CoA_acyltransferase"/>
</dbReference>
<dbReference type="GO" id="GO:0016747">
    <property type="term" value="F:acyltransferase activity, transferring groups other than amino-acyl groups"/>
    <property type="evidence" value="ECO:0007669"/>
    <property type="project" value="InterPro"/>
</dbReference>
<gene>
    <name evidence="4" type="ORF">DBO85_04710</name>
</gene>
<proteinExistence type="predicted"/>
<keyword evidence="1 4" id="KW-0808">Transferase</keyword>
<dbReference type="OrthoDB" id="9792929at2"/>
<evidence type="ECO:0000313" key="5">
    <source>
        <dbReference type="Proteomes" id="UP000244064"/>
    </source>
</evidence>
<dbReference type="InterPro" id="IPR000182">
    <property type="entry name" value="GNAT_dom"/>
</dbReference>
<evidence type="ECO:0000259" key="3">
    <source>
        <dbReference type="PROSITE" id="PS51186"/>
    </source>
</evidence>
<dbReference type="RefSeq" id="WP_108105750.1">
    <property type="nucleotide sequence ID" value="NZ_QASN01000007.1"/>
</dbReference>
<name>A0A2T5PCL4_9PSED</name>
<comment type="caution">
    <text evidence="4">The sequence shown here is derived from an EMBL/GenBank/DDBJ whole genome shotgun (WGS) entry which is preliminary data.</text>
</comment>
<accession>A0A2T5PCL4</accession>
<keyword evidence="2" id="KW-0012">Acyltransferase</keyword>
<organism evidence="4 5">
    <name type="scientific">Pseudomonas mangrovi</name>
    <dbReference type="NCBI Taxonomy" id="2161748"/>
    <lineage>
        <taxon>Bacteria</taxon>
        <taxon>Pseudomonadati</taxon>
        <taxon>Pseudomonadota</taxon>
        <taxon>Gammaproteobacteria</taxon>
        <taxon>Pseudomonadales</taxon>
        <taxon>Pseudomonadaceae</taxon>
        <taxon>Pseudomonas</taxon>
    </lineage>
</organism>